<evidence type="ECO:0000313" key="5">
    <source>
        <dbReference type="Proteomes" id="UP000737113"/>
    </source>
</evidence>
<dbReference type="PANTHER" id="PTHR46797:SF1">
    <property type="entry name" value="METHYLPHOSPHONATE SYNTHASE"/>
    <property type="match status" value="1"/>
</dbReference>
<keyword evidence="2" id="KW-1133">Transmembrane helix</keyword>
<dbReference type="GO" id="GO:0003700">
    <property type="term" value="F:DNA-binding transcription factor activity"/>
    <property type="evidence" value="ECO:0007669"/>
    <property type="project" value="TreeGrafter"/>
</dbReference>
<sequence>MSLGEKIRELRVEKKLSQPELAEAIGIEQSYLSKLENDKSVPSNEIFRALLSALEISLHDFMEAISMNGNQQKLLQIADIEGWYKAKQRHRVHSQRVFLYICSIMIVLGVTVFYAGFSKKIFNETQFEYWSQGIVLEGEPDNIFDSWRRLLDGNDRDIMRERGLEMERRKSLKRILLLQFKGSEFTEVSGSGKRLYSLEKEYQIPRPINSWLESIGVFLFGLGFVGFFLERKIYRL</sequence>
<dbReference type="GO" id="GO:0005829">
    <property type="term" value="C:cytosol"/>
    <property type="evidence" value="ECO:0007669"/>
    <property type="project" value="TreeGrafter"/>
</dbReference>
<comment type="caution">
    <text evidence="4">The sequence shown here is derived from an EMBL/GenBank/DDBJ whole genome shotgun (WGS) entry which is preliminary data.</text>
</comment>
<dbReference type="SMART" id="SM00530">
    <property type="entry name" value="HTH_XRE"/>
    <property type="match status" value="1"/>
</dbReference>
<dbReference type="PANTHER" id="PTHR46797">
    <property type="entry name" value="HTH-TYPE TRANSCRIPTIONAL REGULATOR"/>
    <property type="match status" value="1"/>
</dbReference>
<feature type="transmembrane region" description="Helical" evidence="2">
    <location>
        <begin position="97"/>
        <end position="117"/>
    </location>
</feature>
<keyword evidence="2" id="KW-0812">Transmembrane</keyword>
<dbReference type="AlphaFoldDB" id="A0A972G3I6"/>
<dbReference type="GO" id="GO:0003677">
    <property type="term" value="F:DNA binding"/>
    <property type="evidence" value="ECO:0007669"/>
    <property type="project" value="UniProtKB-KW"/>
</dbReference>
<dbReference type="Proteomes" id="UP000737113">
    <property type="component" value="Unassembled WGS sequence"/>
</dbReference>
<dbReference type="InterPro" id="IPR050807">
    <property type="entry name" value="TransReg_Diox_bact_type"/>
</dbReference>
<evidence type="ECO:0000256" key="2">
    <source>
        <dbReference type="SAM" id="Phobius"/>
    </source>
</evidence>
<evidence type="ECO:0000313" key="4">
    <source>
        <dbReference type="EMBL" id="NMH66826.1"/>
    </source>
</evidence>
<gene>
    <name evidence="4" type="ORF">HC757_16835</name>
</gene>
<dbReference type="InterPro" id="IPR001387">
    <property type="entry name" value="Cro/C1-type_HTH"/>
</dbReference>
<evidence type="ECO:0000256" key="1">
    <source>
        <dbReference type="ARBA" id="ARBA00023125"/>
    </source>
</evidence>
<organism evidence="4 5">
    <name type="scientific">Shewanella salipaludis</name>
    <dbReference type="NCBI Taxonomy" id="2723052"/>
    <lineage>
        <taxon>Bacteria</taxon>
        <taxon>Pseudomonadati</taxon>
        <taxon>Pseudomonadota</taxon>
        <taxon>Gammaproteobacteria</taxon>
        <taxon>Alteromonadales</taxon>
        <taxon>Shewanellaceae</taxon>
        <taxon>Shewanella</taxon>
    </lineage>
</organism>
<dbReference type="Gene3D" id="1.10.260.40">
    <property type="entry name" value="lambda repressor-like DNA-binding domains"/>
    <property type="match status" value="1"/>
</dbReference>
<keyword evidence="2" id="KW-0472">Membrane</keyword>
<dbReference type="EMBL" id="JAAXYH010000017">
    <property type="protein sequence ID" value="NMH66826.1"/>
    <property type="molecule type" value="Genomic_DNA"/>
</dbReference>
<dbReference type="Pfam" id="PF01381">
    <property type="entry name" value="HTH_3"/>
    <property type="match status" value="1"/>
</dbReference>
<reference evidence="4" key="1">
    <citation type="submission" date="2020-04" db="EMBL/GenBank/DDBJ databases">
        <title>Description of Shewanella salipaludis sp. nov., isolated from a salt marsh.</title>
        <authorList>
            <person name="Park S."/>
            <person name="Yoon J.-H."/>
        </authorList>
    </citation>
    <scope>NUCLEOTIDE SEQUENCE</scope>
    <source>
        <strain evidence="4">SHSM-M6</strain>
    </source>
</reference>
<dbReference type="SUPFAM" id="SSF47413">
    <property type="entry name" value="lambda repressor-like DNA-binding domains"/>
    <property type="match status" value="1"/>
</dbReference>
<dbReference type="CDD" id="cd00093">
    <property type="entry name" value="HTH_XRE"/>
    <property type="match status" value="1"/>
</dbReference>
<evidence type="ECO:0000259" key="3">
    <source>
        <dbReference type="PROSITE" id="PS50943"/>
    </source>
</evidence>
<feature type="domain" description="HTH cro/C1-type" evidence="3">
    <location>
        <begin position="7"/>
        <end position="61"/>
    </location>
</feature>
<keyword evidence="5" id="KW-1185">Reference proteome</keyword>
<protein>
    <submittedName>
        <fullName evidence="4">Helix-turn-helix transcriptional regulator</fullName>
    </submittedName>
</protein>
<name>A0A972G3I6_9GAMM</name>
<accession>A0A972G3I6</accession>
<feature type="transmembrane region" description="Helical" evidence="2">
    <location>
        <begin position="208"/>
        <end position="229"/>
    </location>
</feature>
<dbReference type="InterPro" id="IPR010982">
    <property type="entry name" value="Lambda_DNA-bd_dom_sf"/>
</dbReference>
<dbReference type="PROSITE" id="PS50943">
    <property type="entry name" value="HTH_CROC1"/>
    <property type="match status" value="1"/>
</dbReference>
<keyword evidence="1" id="KW-0238">DNA-binding</keyword>
<proteinExistence type="predicted"/>